<gene>
    <name evidence="2" type="ORF">I8J34_15335</name>
</gene>
<sequence length="200" mass="22054">MNFLRILLIASTLALVGCASTPMKVAETQTVPQARADESQVVFMRSSFLGSAISASLYDVSKGEPKFIGIIDNGTKIAYPSEPGKRVFMVVSEAADFMEANLQPGKTYYSLVTPRMGMWKARFSLWPIRNDGTTEYNTGTDAFNGWLTGTKLVENSHETLAWNTANIDSIKSKYAEYWAVWKEKSAEDLAARTLNASDGK</sequence>
<proteinExistence type="predicted"/>
<reference evidence="3" key="1">
    <citation type="journal article" date="2022" name="ISME J.">
        <title>Genetic and phylogenetic analysis of dissimilatory iodate-reducing bacteria identifies potential niches across the world's oceans.</title>
        <authorList>
            <person name="Reyes-Umana V."/>
            <person name="Henning Z."/>
            <person name="Lee K."/>
            <person name="Barnum T.P."/>
            <person name="Coates J.D."/>
        </authorList>
    </citation>
    <scope>NUCLEOTIDE SEQUENCE [LARGE SCALE GENOMIC DNA]</scope>
    <source>
        <strain evidence="3">IR12</strain>
    </source>
</reference>
<dbReference type="EMBL" id="JAEKFT010000018">
    <property type="protein sequence ID" value="MBT0962552.1"/>
    <property type="molecule type" value="Genomic_DNA"/>
</dbReference>
<feature type="chain" id="PRO_5037543827" description="DUF2846 domain-containing protein" evidence="1">
    <location>
        <begin position="26"/>
        <end position="200"/>
    </location>
</feature>
<organism evidence="2 3">
    <name type="scientific">Denitromonas iodatirespirans</name>
    <dbReference type="NCBI Taxonomy" id="2795389"/>
    <lineage>
        <taxon>Bacteria</taxon>
        <taxon>Pseudomonadati</taxon>
        <taxon>Pseudomonadota</taxon>
        <taxon>Betaproteobacteria</taxon>
        <taxon>Rhodocyclales</taxon>
        <taxon>Zoogloeaceae</taxon>
        <taxon>Denitromonas</taxon>
    </lineage>
</organism>
<evidence type="ECO:0000313" key="2">
    <source>
        <dbReference type="EMBL" id="MBT0962552.1"/>
    </source>
</evidence>
<dbReference type="RefSeq" id="WP_214362504.1">
    <property type="nucleotide sequence ID" value="NZ_JAEKFT010000018.1"/>
</dbReference>
<evidence type="ECO:0000313" key="3">
    <source>
        <dbReference type="Proteomes" id="UP000694660"/>
    </source>
</evidence>
<evidence type="ECO:0008006" key="4">
    <source>
        <dbReference type="Google" id="ProtNLM"/>
    </source>
</evidence>
<comment type="caution">
    <text evidence="2">The sequence shown here is derived from an EMBL/GenBank/DDBJ whole genome shotgun (WGS) entry which is preliminary data.</text>
</comment>
<evidence type="ECO:0000256" key="1">
    <source>
        <dbReference type="SAM" id="SignalP"/>
    </source>
</evidence>
<dbReference type="Proteomes" id="UP000694660">
    <property type="component" value="Unassembled WGS sequence"/>
</dbReference>
<protein>
    <recommendedName>
        <fullName evidence="4">DUF2846 domain-containing protein</fullName>
    </recommendedName>
</protein>
<feature type="signal peptide" evidence="1">
    <location>
        <begin position="1"/>
        <end position="25"/>
    </location>
</feature>
<keyword evidence="1" id="KW-0732">Signal</keyword>
<dbReference type="PROSITE" id="PS51257">
    <property type="entry name" value="PROKAR_LIPOPROTEIN"/>
    <property type="match status" value="1"/>
</dbReference>
<dbReference type="AlphaFoldDB" id="A0A944DDX1"/>
<name>A0A944DDX1_DENI1</name>
<accession>A0A944DDX1</accession>
<keyword evidence="3" id="KW-1185">Reference proteome</keyword>